<dbReference type="Pfam" id="PF03379">
    <property type="entry name" value="CcmB"/>
    <property type="match status" value="1"/>
</dbReference>
<dbReference type="InterPro" id="IPR003544">
    <property type="entry name" value="Cyt_c_biogenesis_CcmB"/>
</dbReference>
<evidence type="ECO:0000256" key="6">
    <source>
        <dbReference type="ARBA" id="ARBA00022989"/>
    </source>
</evidence>
<comment type="similarity">
    <text evidence="2">Belongs to the CcmB/CycW/HelB family.</text>
</comment>
<keyword evidence="5" id="KW-0201">Cytochrome c-type biogenesis</keyword>
<name>A0A2S9XHR4_9BACT</name>
<feature type="transmembrane region" description="Helical" evidence="8">
    <location>
        <begin position="137"/>
        <end position="160"/>
    </location>
</feature>
<sequence length="245" mass="26155">MRLLRQTWLLARNDLRQEARQLELVLTVGFFTLVVVVMFALAFFALDDAVQRKAIPGMIWLCIAFVGALTLTRVFERERESATLAALLAAPVERLAIYLSKLLVTLVVLLLCSALLVPGLGLLFPASGVFGAEPLATVALMVLGCLGYAAVGTLFAAGLATSSGKNVLLSLILYPLTTPVLLFAIVTTQRLLDGHPELWATLSQMAALDLALIGVGAWLFEVVLIGAARAAPTRTRAAAARARTT</sequence>
<feature type="transmembrane region" description="Helical" evidence="8">
    <location>
        <begin position="206"/>
        <end position="227"/>
    </location>
</feature>
<evidence type="ECO:0000313" key="9">
    <source>
        <dbReference type="EMBL" id="PRP92377.1"/>
    </source>
</evidence>
<dbReference type="PANTHER" id="PTHR30070">
    <property type="entry name" value="HEME EXPORTER PROTEIN B"/>
    <property type="match status" value="1"/>
</dbReference>
<keyword evidence="10" id="KW-1185">Reference proteome</keyword>
<comment type="subcellular location">
    <subcellularLocation>
        <location evidence="1">Membrane</location>
        <topology evidence="1">Multi-pass membrane protein</topology>
    </subcellularLocation>
</comment>
<keyword evidence="7 8" id="KW-0472">Membrane</keyword>
<evidence type="ECO:0000256" key="1">
    <source>
        <dbReference type="ARBA" id="ARBA00004141"/>
    </source>
</evidence>
<dbReference type="PANTHER" id="PTHR30070:SF1">
    <property type="entry name" value="CYTOCHROME C BIOGENESIS B-RELATED"/>
    <property type="match status" value="1"/>
</dbReference>
<dbReference type="EMBL" id="PVNK01000214">
    <property type="protein sequence ID" value="PRP92377.1"/>
    <property type="molecule type" value="Genomic_DNA"/>
</dbReference>
<dbReference type="GO" id="GO:0015232">
    <property type="term" value="F:heme transmembrane transporter activity"/>
    <property type="evidence" value="ECO:0007669"/>
    <property type="project" value="InterPro"/>
</dbReference>
<evidence type="ECO:0000313" key="10">
    <source>
        <dbReference type="Proteomes" id="UP000237968"/>
    </source>
</evidence>
<feature type="transmembrane region" description="Helical" evidence="8">
    <location>
        <begin position="95"/>
        <end position="117"/>
    </location>
</feature>
<dbReference type="Proteomes" id="UP000237968">
    <property type="component" value="Unassembled WGS sequence"/>
</dbReference>
<accession>A0A2S9XHR4</accession>
<dbReference type="GO" id="GO:0005886">
    <property type="term" value="C:plasma membrane"/>
    <property type="evidence" value="ECO:0007669"/>
    <property type="project" value="TreeGrafter"/>
</dbReference>
<dbReference type="GO" id="GO:0017004">
    <property type="term" value="P:cytochrome complex assembly"/>
    <property type="evidence" value="ECO:0007669"/>
    <property type="project" value="UniProtKB-KW"/>
</dbReference>
<dbReference type="AlphaFoldDB" id="A0A2S9XHR4"/>
<evidence type="ECO:0000256" key="4">
    <source>
        <dbReference type="ARBA" id="ARBA00022692"/>
    </source>
</evidence>
<dbReference type="RefSeq" id="WP_106394252.1">
    <property type="nucleotide sequence ID" value="NZ_PVNK01000214.1"/>
</dbReference>
<evidence type="ECO:0000256" key="2">
    <source>
        <dbReference type="ARBA" id="ARBA00010544"/>
    </source>
</evidence>
<feature type="transmembrane region" description="Helical" evidence="8">
    <location>
        <begin position="21"/>
        <end position="46"/>
    </location>
</feature>
<evidence type="ECO:0000256" key="5">
    <source>
        <dbReference type="ARBA" id="ARBA00022748"/>
    </source>
</evidence>
<feature type="transmembrane region" description="Helical" evidence="8">
    <location>
        <begin position="58"/>
        <end position="75"/>
    </location>
</feature>
<dbReference type="GO" id="GO:1903607">
    <property type="term" value="P:cytochrome c biosynthetic process"/>
    <property type="evidence" value="ECO:0007669"/>
    <property type="project" value="TreeGrafter"/>
</dbReference>
<evidence type="ECO:0000256" key="7">
    <source>
        <dbReference type="ARBA" id="ARBA00023136"/>
    </source>
</evidence>
<dbReference type="PRINTS" id="PR01414">
    <property type="entry name" value="CCMBBIOGNSIS"/>
</dbReference>
<keyword evidence="4 8" id="KW-0812">Transmembrane</keyword>
<keyword evidence="6 8" id="KW-1133">Transmembrane helix</keyword>
<dbReference type="OrthoDB" id="9812809at2"/>
<evidence type="ECO:0000256" key="8">
    <source>
        <dbReference type="SAM" id="Phobius"/>
    </source>
</evidence>
<organism evidence="9 10">
    <name type="scientific">Enhygromyxa salina</name>
    <dbReference type="NCBI Taxonomy" id="215803"/>
    <lineage>
        <taxon>Bacteria</taxon>
        <taxon>Pseudomonadati</taxon>
        <taxon>Myxococcota</taxon>
        <taxon>Polyangia</taxon>
        <taxon>Nannocystales</taxon>
        <taxon>Nannocystaceae</taxon>
        <taxon>Enhygromyxa</taxon>
    </lineage>
</organism>
<feature type="transmembrane region" description="Helical" evidence="8">
    <location>
        <begin position="167"/>
        <end position="186"/>
    </location>
</feature>
<gene>
    <name evidence="9" type="ORF">ENSA5_50080</name>
</gene>
<reference evidence="9 10" key="1">
    <citation type="submission" date="2018-03" db="EMBL/GenBank/DDBJ databases">
        <title>Draft Genome Sequences of the Obligatory Marine Myxobacteria Enhygromyxa salina SWB005.</title>
        <authorList>
            <person name="Poehlein A."/>
            <person name="Moghaddam J.A."/>
            <person name="Harms H."/>
            <person name="Alanjari M."/>
            <person name="Koenig G.M."/>
            <person name="Daniel R."/>
            <person name="Schaeberle T.F."/>
        </authorList>
    </citation>
    <scope>NUCLEOTIDE SEQUENCE [LARGE SCALE GENOMIC DNA]</scope>
    <source>
        <strain evidence="9 10">SWB005</strain>
    </source>
</reference>
<protein>
    <submittedName>
        <fullName evidence="9">CcmB protein</fullName>
    </submittedName>
</protein>
<proteinExistence type="inferred from homology"/>
<keyword evidence="3" id="KW-0813">Transport</keyword>
<comment type="caution">
    <text evidence="9">The sequence shown here is derived from an EMBL/GenBank/DDBJ whole genome shotgun (WGS) entry which is preliminary data.</text>
</comment>
<evidence type="ECO:0000256" key="3">
    <source>
        <dbReference type="ARBA" id="ARBA00022448"/>
    </source>
</evidence>